<dbReference type="EMBL" id="JAYJJR010000012">
    <property type="protein sequence ID" value="MEB3022831.1"/>
    <property type="molecule type" value="Genomic_DNA"/>
</dbReference>
<evidence type="ECO:0000313" key="1">
    <source>
        <dbReference type="EMBL" id="MEB3022831.1"/>
    </source>
</evidence>
<dbReference type="InterPro" id="IPR023606">
    <property type="entry name" value="CoA-Trfase_III_dom_1_sf"/>
</dbReference>
<sequence>MAQLEPLRGIRLVSLAINLPGPLAAARLRALGAAVTKIEPPTGDPVRAVAPTWYEELVAGQRVLTLDLKNGDDRATADKELAGADLLITAMRPSALAGLGLDDLAAVHPRLSHVEIVGHDGAAAEQPGHDLTYQAAFGTLQPPTMPTVPVADTLGAERAVSAALIALRIAAISGKGHHERVVLEHAAADAGAAVRHGLMGQGAPLGGAHPGYGIYASADGHVAFAALEPHFWSRACAGLGVEGSREELEQVFLTRSTSEWERLALRLDIPLTGIRNPLQGVTR</sequence>
<keyword evidence="1" id="KW-0808">Transferase</keyword>
<dbReference type="Pfam" id="PF02515">
    <property type="entry name" value="CoA_transf_3"/>
    <property type="match status" value="1"/>
</dbReference>
<protein>
    <submittedName>
        <fullName evidence="1">CoA transferase</fullName>
    </submittedName>
</protein>
<dbReference type="Proteomes" id="UP001299596">
    <property type="component" value="Unassembled WGS sequence"/>
</dbReference>
<dbReference type="RefSeq" id="WP_225406413.1">
    <property type="nucleotide sequence ID" value="NZ_JAYJJR010000012.1"/>
</dbReference>
<dbReference type="GO" id="GO:0016740">
    <property type="term" value="F:transferase activity"/>
    <property type="evidence" value="ECO:0007669"/>
    <property type="project" value="UniProtKB-KW"/>
</dbReference>
<dbReference type="InterPro" id="IPR044855">
    <property type="entry name" value="CoA-Trfase_III_dom3_sf"/>
</dbReference>
<accession>A0ABU5XKV7</accession>
<reference evidence="1 2" key="1">
    <citation type="submission" date="2023-12" db="EMBL/GenBank/DDBJ databases">
        <title>Description of new species of Mycobacterium terrae complex isolated from sewage at the Sao Paulo Zoological Park Foundation in Brazil.</title>
        <authorList>
            <person name="Romagnoli C.L."/>
            <person name="Conceicao E.C."/>
            <person name="Machado E."/>
            <person name="Barreto L.B.P.F."/>
            <person name="Sharma A."/>
            <person name="Silva N.M."/>
            <person name="Marques L.E."/>
            <person name="Juliana M.A."/>
            <person name="Lourenco M.C.S."/>
            <person name="Digiampietri L.A."/>
            <person name="Suffys P.N."/>
            <person name="Viana-Niero C."/>
        </authorList>
    </citation>
    <scope>NUCLEOTIDE SEQUENCE [LARGE SCALE GENOMIC DNA]</scope>
    <source>
        <strain evidence="1 2">MYC098</strain>
    </source>
</reference>
<dbReference type="Gene3D" id="3.40.50.10540">
    <property type="entry name" value="Crotonobetainyl-coa:carnitine coa-transferase, domain 1"/>
    <property type="match status" value="1"/>
</dbReference>
<dbReference type="Gene3D" id="3.30.1540.10">
    <property type="entry name" value="formyl-coa transferase, domain 3"/>
    <property type="match status" value="1"/>
</dbReference>
<keyword evidence="2" id="KW-1185">Reference proteome</keyword>
<dbReference type="PANTHER" id="PTHR48228">
    <property type="entry name" value="SUCCINYL-COA--D-CITRAMALATE COA-TRANSFERASE"/>
    <property type="match status" value="1"/>
</dbReference>
<organism evidence="1 2">
    <name type="scientific">[Mycobacterium] crassicus</name>
    <dbReference type="NCBI Taxonomy" id="2872309"/>
    <lineage>
        <taxon>Bacteria</taxon>
        <taxon>Bacillati</taxon>
        <taxon>Actinomycetota</taxon>
        <taxon>Actinomycetes</taxon>
        <taxon>Mycobacteriales</taxon>
        <taxon>Mycobacteriaceae</taxon>
        <taxon>Mycolicibacter</taxon>
    </lineage>
</organism>
<evidence type="ECO:0000313" key="2">
    <source>
        <dbReference type="Proteomes" id="UP001299596"/>
    </source>
</evidence>
<name>A0ABU5XKV7_9MYCO</name>
<dbReference type="InterPro" id="IPR003673">
    <property type="entry name" value="CoA-Trfase_fam_III"/>
</dbReference>
<dbReference type="PANTHER" id="PTHR48228:SF5">
    <property type="entry name" value="ALPHA-METHYLACYL-COA RACEMASE"/>
    <property type="match status" value="1"/>
</dbReference>
<dbReference type="InterPro" id="IPR050509">
    <property type="entry name" value="CoA-transferase_III"/>
</dbReference>
<gene>
    <name evidence="1" type="ORF">K6T79_17445</name>
</gene>
<dbReference type="SUPFAM" id="SSF89796">
    <property type="entry name" value="CoA-transferase family III (CaiB/BaiF)"/>
    <property type="match status" value="1"/>
</dbReference>
<comment type="caution">
    <text evidence="1">The sequence shown here is derived from an EMBL/GenBank/DDBJ whole genome shotgun (WGS) entry which is preliminary data.</text>
</comment>
<proteinExistence type="predicted"/>